<dbReference type="Proteomes" id="UP001179280">
    <property type="component" value="Unassembled WGS sequence"/>
</dbReference>
<dbReference type="SUPFAM" id="SSF55083">
    <property type="entry name" value="6-hydroxymethyl-7,8-dihydropterin pyrophosphokinase, HPPK"/>
    <property type="match status" value="1"/>
</dbReference>
<dbReference type="PANTHER" id="PTHR43071">
    <property type="entry name" value="2-AMINO-4-HYDROXY-6-HYDROXYMETHYLDIHYDROPTERIDINE PYROPHOSPHOKINASE"/>
    <property type="match status" value="1"/>
</dbReference>
<dbReference type="PANTHER" id="PTHR43071:SF1">
    <property type="entry name" value="2-AMINO-4-HYDROXY-6-HYDROXYMETHYLDIHYDROPTERIDINE PYROPHOSPHOKINASE"/>
    <property type="match status" value="1"/>
</dbReference>
<proteinExistence type="predicted"/>
<dbReference type="NCBIfam" id="TIGR01498">
    <property type="entry name" value="folK"/>
    <property type="match status" value="1"/>
</dbReference>
<evidence type="ECO:0000256" key="7">
    <source>
        <dbReference type="ARBA" id="ARBA00022840"/>
    </source>
</evidence>
<keyword evidence="11" id="KW-1185">Reference proteome</keyword>
<keyword evidence="4 10" id="KW-0808">Transferase</keyword>
<evidence type="ECO:0000256" key="3">
    <source>
        <dbReference type="ARBA" id="ARBA00013253"/>
    </source>
</evidence>
<gene>
    <name evidence="10" type="ORF">JOC54_004613</name>
</gene>
<dbReference type="EMBL" id="JAFBCV010000029">
    <property type="protein sequence ID" value="MBM7841310.1"/>
    <property type="molecule type" value="Genomic_DNA"/>
</dbReference>
<evidence type="ECO:0000256" key="1">
    <source>
        <dbReference type="ARBA" id="ARBA00000198"/>
    </source>
</evidence>
<dbReference type="Gene3D" id="3.30.70.560">
    <property type="entry name" value="7,8-Dihydro-6-hydroxymethylpterin-pyrophosphokinase HPPK"/>
    <property type="match status" value="1"/>
</dbReference>
<evidence type="ECO:0000313" key="11">
    <source>
        <dbReference type="Proteomes" id="UP001179280"/>
    </source>
</evidence>
<protein>
    <recommendedName>
        <fullName evidence="3">2-amino-4-hydroxy-6-hydroxymethyldihydropteridine diphosphokinase</fullName>
        <ecNumber evidence="3">2.7.6.3</ecNumber>
    </recommendedName>
</protein>
<keyword evidence="8" id="KW-0289">Folate biosynthesis</keyword>
<sequence length="176" mass="20273">MRSNAFLALGSNISDREAHLIKAVDALRAHHAIQVKRVSSLYETEPVGYIDQSAFINMVVQIETELNPVELLDVTQAIEVEVGRKQTFRNGPRIVDLDILLYEQENIELNELQIPHPRMWDRAFVLIPLAEISPEIYSTRHRQTLRELLTGELINKEGVEWWKEWNGAGAYVRTEN</sequence>
<keyword evidence="7" id="KW-0067">ATP-binding</keyword>
<evidence type="ECO:0000256" key="6">
    <source>
        <dbReference type="ARBA" id="ARBA00022777"/>
    </source>
</evidence>
<dbReference type="CDD" id="cd00483">
    <property type="entry name" value="HPPK"/>
    <property type="match status" value="1"/>
</dbReference>
<dbReference type="PROSITE" id="PS00794">
    <property type="entry name" value="HPPK"/>
    <property type="match status" value="1"/>
</dbReference>
<feature type="domain" description="7,8-dihydro-6-hydroxymethylpterin-pyrophosphokinase" evidence="9">
    <location>
        <begin position="89"/>
        <end position="100"/>
    </location>
</feature>
<dbReference type="RefSeq" id="WP_054794720.1">
    <property type="nucleotide sequence ID" value="NZ_JAFBCV010000029.1"/>
</dbReference>
<accession>A0ABS2T1D3</accession>
<dbReference type="GO" id="GO:0003848">
    <property type="term" value="F:2-amino-4-hydroxy-6-hydroxymethyldihydropteridine diphosphokinase activity"/>
    <property type="evidence" value="ECO:0007669"/>
    <property type="project" value="UniProtKB-EC"/>
</dbReference>
<evidence type="ECO:0000259" key="9">
    <source>
        <dbReference type="PROSITE" id="PS00794"/>
    </source>
</evidence>
<comment type="caution">
    <text evidence="10">The sequence shown here is derived from an EMBL/GenBank/DDBJ whole genome shotgun (WGS) entry which is preliminary data.</text>
</comment>
<evidence type="ECO:0000256" key="4">
    <source>
        <dbReference type="ARBA" id="ARBA00022679"/>
    </source>
</evidence>
<comment type="catalytic activity">
    <reaction evidence="1">
        <text>6-hydroxymethyl-7,8-dihydropterin + ATP = (7,8-dihydropterin-6-yl)methyl diphosphate + AMP + H(+)</text>
        <dbReference type="Rhea" id="RHEA:11412"/>
        <dbReference type="ChEBI" id="CHEBI:15378"/>
        <dbReference type="ChEBI" id="CHEBI:30616"/>
        <dbReference type="ChEBI" id="CHEBI:44841"/>
        <dbReference type="ChEBI" id="CHEBI:72950"/>
        <dbReference type="ChEBI" id="CHEBI:456215"/>
        <dbReference type="EC" id="2.7.6.3"/>
    </reaction>
</comment>
<name>A0ABS2T1D3_9BACI</name>
<evidence type="ECO:0000256" key="5">
    <source>
        <dbReference type="ARBA" id="ARBA00022741"/>
    </source>
</evidence>
<keyword evidence="5" id="KW-0547">Nucleotide-binding</keyword>
<dbReference type="InterPro" id="IPR000550">
    <property type="entry name" value="Hppk"/>
</dbReference>
<dbReference type="InterPro" id="IPR035907">
    <property type="entry name" value="Hppk_sf"/>
</dbReference>
<keyword evidence="6" id="KW-0418">Kinase</keyword>
<organism evidence="10 11">
    <name type="scientific">Shouchella xiaoxiensis</name>
    <dbReference type="NCBI Taxonomy" id="766895"/>
    <lineage>
        <taxon>Bacteria</taxon>
        <taxon>Bacillati</taxon>
        <taxon>Bacillota</taxon>
        <taxon>Bacilli</taxon>
        <taxon>Bacillales</taxon>
        <taxon>Bacillaceae</taxon>
        <taxon>Shouchella</taxon>
    </lineage>
</organism>
<dbReference type="Pfam" id="PF01288">
    <property type="entry name" value="HPPK"/>
    <property type="match status" value="1"/>
</dbReference>
<evidence type="ECO:0000256" key="8">
    <source>
        <dbReference type="ARBA" id="ARBA00022909"/>
    </source>
</evidence>
<reference evidence="10" key="1">
    <citation type="submission" date="2021-01" db="EMBL/GenBank/DDBJ databases">
        <title>Genomic Encyclopedia of Type Strains, Phase IV (KMG-IV): sequencing the most valuable type-strain genomes for metagenomic binning, comparative biology and taxonomic classification.</title>
        <authorList>
            <person name="Goeker M."/>
        </authorList>
    </citation>
    <scope>NUCLEOTIDE SEQUENCE</scope>
    <source>
        <strain evidence="10">DSM 21943</strain>
    </source>
</reference>
<evidence type="ECO:0000256" key="2">
    <source>
        <dbReference type="ARBA" id="ARBA00005051"/>
    </source>
</evidence>
<dbReference type="EC" id="2.7.6.3" evidence="3"/>
<evidence type="ECO:0000313" key="10">
    <source>
        <dbReference type="EMBL" id="MBM7841310.1"/>
    </source>
</evidence>
<comment type="pathway">
    <text evidence="2">Cofactor biosynthesis; tetrahydrofolate biosynthesis; 2-amino-4-hydroxy-6-hydroxymethyl-7,8-dihydropteridine diphosphate from 7,8-dihydroneopterin triphosphate: step 4/4.</text>
</comment>